<dbReference type="AlphaFoldDB" id="A0AAC9KE07"/>
<organism evidence="1 2">
    <name type="scientific">Granulibacter bethesdensis</name>
    <dbReference type="NCBI Taxonomy" id="364410"/>
    <lineage>
        <taxon>Bacteria</taxon>
        <taxon>Pseudomonadati</taxon>
        <taxon>Pseudomonadota</taxon>
        <taxon>Alphaproteobacteria</taxon>
        <taxon>Acetobacterales</taxon>
        <taxon>Acetobacteraceae</taxon>
        <taxon>Granulibacter</taxon>
    </lineage>
</organism>
<dbReference type="EMBL" id="CP018191">
    <property type="protein sequence ID" value="APH54458.1"/>
    <property type="molecule type" value="Genomic_DNA"/>
</dbReference>
<proteinExistence type="predicted"/>
<accession>A0AAC9KE07</accession>
<protein>
    <submittedName>
        <fullName evidence="1">Uncharacterized protein</fullName>
    </submittedName>
</protein>
<dbReference type="Proteomes" id="UP000182373">
    <property type="component" value="Chromosome"/>
</dbReference>
<evidence type="ECO:0000313" key="1">
    <source>
        <dbReference type="EMBL" id="APH54458.1"/>
    </source>
</evidence>
<evidence type="ECO:0000313" key="2">
    <source>
        <dbReference type="Proteomes" id="UP000182373"/>
    </source>
</evidence>
<sequence>MEDVHRRPKQVLKVGFEAGVGKRHHQGVEDVGDAAGENVRFGKRSGIGLVVEGTVAVELEFVEDLVGRG</sequence>
<gene>
    <name evidence="1" type="ORF">GbCGDNIH9_8740</name>
</gene>
<reference evidence="2" key="1">
    <citation type="submission" date="2016-11" db="EMBL/GenBank/DDBJ databases">
        <title>Comparative genomic and phenotypic analysis of Granulibacter bethesdensis clinical isolates from patients with chronic granulomatous disease.</title>
        <authorList>
            <person name="Zarember K.A."/>
            <person name="Porcella S.F."/>
            <person name="Chu J."/>
            <person name="Ding L."/>
            <person name="Dahlstrom E."/>
            <person name="Barbian K."/>
            <person name="Martens C."/>
            <person name="Sykora L."/>
            <person name="Kramer S."/>
            <person name="Pettinato A.M."/>
            <person name="Hong H."/>
            <person name="Wald G."/>
            <person name="Berg L.J."/>
            <person name="Rogge L.S."/>
            <person name="Greenberg D.E."/>
            <person name="Falcone E.L."/>
            <person name="Neves J.F."/>
            <person name="Simoes M.J."/>
            <person name="Casal M."/>
            <person name="Rodriguez-Lopez F.C."/>
            <person name="Zelazny A."/>
            <person name="Gallin J.I."/>
            <person name="Holland S.M."/>
        </authorList>
    </citation>
    <scope>NUCLEOTIDE SEQUENCE [LARGE SCALE GENOMIC DNA]</scope>
    <source>
        <strain evidence="2">NIH9.1</strain>
    </source>
</reference>
<name>A0AAC9KE07_9PROT</name>